<evidence type="ECO:0000256" key="5">
    <source>
        <dbReference type="ARBA" id="ARBA00023242"/>
    </source>
</evidence>
<evidence type="ECO:0000313" key="6">
    <source>
        <dbReference type="EMBL" id="KEH17510.1"/>
    </source>
</evidence>
<keyword evidence="4" id="KW-0804">Transcription</keyword>
<evidence type="ECO:0000256" key="3">
    <source>
        <dbReference type="ARBA" id="ARBA00023125"/>
    </source>
</evidence>
<accession>A0A072TVE9</accession>
<evidence type="ECO:0000256" key="2">
    <source>
        <dbReference type="ARBA" id="ARBA00023015"/>
    </source>
</evidence>
<dbReference type="SUPFAM" id="SSF101936">
    <property type="entry name" value="DNA-binding pseudobarrel domain"/>
    <property type="match status" value="1"/>
</dbReference>
<dbReference type="EMBL" id="KL402735">
    <property type="protein sequence ID" value="KEH17510.1"/>
    <property type="molecule type" value="Genomic_DNA"/>
</dbReference>
<dbReference type="AlphaFoldDB" id="A0A072TVE9"/>
<reference evidence="6 8" key="2">
    <citation type="journal article" date="2014" name="BMC Genomics">
        <title>An improved genome release (version Mt4.0) for the model legume Medicago truncatula.</title>
        <authorList>
            <person name="Tang H."/>
            <person name="Krishnakumar V."/>
            <person name="Bidwell S."/>
            <person name="Rosen B."/>
            <person name="Chan A."/>
            <person name="Zhou S."/>
            <person name="Gentzbittel L."/>
            <person name="Childs K.L."/>
            <person name="Yandell M."/>
            <person name="Gundlach H."/>
            <person name="Mayer K.F."/>
            <person name="Schwartz D.C."/>
            <person name="Town C.D."/>
        </authorList>
    </citation>
    <scope>GENOME REANNOTATION</scope>
    <source>
        <strain evidence="6">A17</strain>
        <strain evidence="7 8">cv. Jemalong A17</strain>
    </source>
</reference>
<proteinExistence type="predicted"/>
<dbReference type="GO" id="GO:0005634">
    <property type="term" value="C:nucleus"/>
    <property type="evidence" value="ECO:0007669"/>
    <property type="project" value="UniProtKB-SubCell"/>
</dbReference>
<gene>
    <name evidence="6" type="ORF">MTR_0010s0310</name>
</gene>
<dbReference type="Gene3D" id="2.40.330.10">
    <property type="entry name" value="DNA-binding pseudobarrel domain"/>
    <property type="match status" value="1"/>
</dbReference>
<evidence type="ECO:0000256" key="1">
    <source>
        <dbReference type="ARBA" id="ARBA00004123"/>
    </source>
</evidence>
<dbReference type="InterPro" id="IPR015300">
    <property type="entry name" value="DNA-bd_pseudobarrel_sf"/>
</dbReference>
<organism evidence="6 8">
    <name type="scientific">Medicago truncatula</name>
    <name type="common">Barrel medic</name>
    <name type="synonym">Medicago tribuloides</name>
    <dbReference type="NCBI Taxonomy" id="3880"/>
    <lineage>
        <taxon>Eukaryota</taxon>
        <taxon>Viridiplantae</taxon>
        <taxon>Streptophyta</taxon>
        <taxon>Embryophyta</taxon>
        <taxon>Tracheophyta</taxon>
        <taxon>Spermatophyta</taxon>
        <taxon>Magnoliopsida</taxon>
        <taxon>eudicotyledons</taxon>
        <taxon>Gunneridae</taxon>
        <taxon>Pentapetalae</taxon>
        <taxon>rosids</taxon>
        <taxon>fabids</taxon>
        <taxon>Fabales</taxon>
        <taxon>Fabaceae</taxon>
        <taxon>Papilionoideae</taxon>
        <taxon>50 kb inversion clade</taxon>
        <taxon>NPAAA clade</taxon>
        <taxon>Hologalegina</taxon>
        <taxon>IRL clade</taxon>
        <taxon>Trifolieae</taxon>
        <taxon>Medicago</taxon>
    </lineage>
</organism>
<evidence type="ECO:0000313" key="7">
    <source>
        <dbReference type="EnsemblPlants" id="KEH17510"/>
    </source>
</evidence>
<keyword evidence="8" id="KW-1185">Reference proteome</keyword>
<keyword evidence="2" id="KW-0805">Transcription regulation</keyword>
<protein>
    <submittedName>
        <fullName evidence="6 7">Uncharacterized protein</fullName>
    </submittedName>
</protein>
<keyword evidence="3" id="KW-0238">DNA-binding</keyword>
<keyword evidence="5" id="KW-0539">Nucleus</keyword>
<dbReference type="GO" id="GO:0003677">
    <property type="term" value="F:DNA binding"/>
    <property type="evidence" value="ECO:0007669"/>
    <property type="project" value="UniProtKB-KW"/>
</dbReference>
<evidence type="ECO:0000256" key="4">
    <source>
        <dbReference type="ARBA" id="ARBA00023163"/>
    </source>
</evidence>
<dbReference type="HOGENOM" id="CLU_951133_0_0_1"/>
<dbReference type="Proteomes" id="UP000002051">
    <property type="component" value="Unassembled WGS sequence"/>
</dbReference>
<sequence length="251" mass="27990">MALPPHMVDIPEGSNLFERTFETVVVPDSKSDLAAQKYGWIKDPAGNYIRIDLSNVVRQNIIPSCLIISRICGFVEPQRVILCYQILDNQFNMRIVDDADEEVGLAIPAEMFNTMVVDNGGNVAVEARLNIPNPDLPIHIPGGDGVAEEYIWTLKVTQPIADGRSVLHFPRFVIENFTFSVGPEIHVMDDATGEMFTCMIKTANTPSGYVVKYLARGWYQFVRSKELSVGDHIVFGVQNPVKSIDKLLLSH</sequence>
<name>A0A072TVE9_MEDTR</name>
<evidence type="ECO:0000313" key="8">
    <source>
        <dbReference type="Proteomes" id="UP000002051"/>
    </source>
</evidence>
<reference evidence="7" key="3">
    <citation type="submission" date="2015-06" db="UniProtKB">
        <authorList>
            <consortium name="EnsemblPlants"/>
        </authorList>
    </citation>
    <scope>IDENTIFICATION</scope>
    <source>
        <strain evidence="7">cv. Jemalong A17</strain>
    </source>
</reference>
<dbReference type="EnsemblPlants" id="KEH17510">
    <property type="protein sequence ID" value="KEH17510"/>
    <property type="gene ID" value="MTR_0010s0310"/>
</dbReference>
<reference evidence="6 8" key="1">
    <citation type="journal article" date="2011" name="Nature">
        <title>The Medicago genome provides insight into the evolution of rhizobial symbioses.</title>
        <authorList>
            <person name="Young N.D."/>
            <person name="Debelle F."/>
            <person name="Oldroyd G.E."/>
            <person name="Geurts R."/>
            <person name="Cannon S.B."/>
            <person name="Udvardi M.K."/>
            <person name="Benedito V.A."/>
            <person name="Mayer K.F."/>
            <person name="Gouzy J."/>
            <person name="Schoof H."/>
            <person name="Van de Peer Y."/>
            <person name="Proost S."/>
            <person name="Cook D.R."/>
            <person name="Meyers B.C."/>
            <person name="Spannagl M."/>
            <person name="Cheung F."/>
            <person name="De Mita S."/>
            <person name="Krishnakumar V."/>
            <person name="Gundlach H."/>
            <person name="Zhou S."/>
            <person name="Mudge J."/>
            <person name="Bharti A.K."/>
            <person name="Murray J.D."/>
            <person name="Naoumkina M.A."/>
            <person name="Rosen B."/>
            <person name="Silverstein K.A."/>
            <person name="Tang H."/>
            <person name="Rombauts S."/>
            <person name="Zhao P.X."/>
            <person name="Zhou P."/>
            <person name="Barbe V."/>
            <person name="Bardou P."/>
            <person name="Bechner M."/>
            <person name="Bellec A."/>
            <person name="Berger A."/>
            <person name="Berges H."/>
            <person name="Bidwell S."/>
            <person name="Bisseling T."/>
            <person name="Choisne N."/>
            <person name="Couloux A."/>
            <person name="Denny R."/>
            <person name="Deshpande S."/>
            <person name="Dai X."/>
            <person name="Doyle J.J."/>
            <person name="Dudez A.M."/>
            <person name="Farmer A.D."/>
            <person name="Fouteau S."/>
            <person name="Franken C."/>
            <person name="Gibelin C."/>
            <person name="Gish J."/>
            <person name="Goldstein S."/>
            <person name="Gonzalez A.J."/>
            <person name="Green P.J."/>
            <person name="Hallab A."/>
            <person name="Hartog M."/>
            <person name="Hua A."/>
            <person name="Humphray S.J."/>
            <person name="Jeong D.H."/>
            <person name="Jing Y."/>
            <person name="Jocker A."/>
            <person name="Kenton S.M."/>
            <person name="Kim D.J."/>
            <person name="Klee K."/>
            <person name="Lai H."/>
            <person name="Lang C."/>
            <person name="Lin S."/>
            <person name="Macmil S.L."/>
            <person name="Magdelenat G."/>
            <person name="Matthews L."/>
            <person name="McCorrison J."/>
            <person name="Monaghan E.L."/>
            <person name="Mun J.H."/>
            <person name="Najar F.Z."/>
            <person name="Nicholson C."/>
            <person name="Noirot C."/>
            <person name="O'Bleness M."/>
            <person name="Paule C.R."/>
            <person name="Poulain J."/>
            <person name="Prion F."/>
            <person name="Qin B."/>
            <person name="Qu C."/>
            <person name="Retzel E.F."/>
            <person name="Riddle C."/>
            <person name="Sallet E."/>
            <person name="Samain S."/>
            <person name="Samson N."/>
            <person name="Sanders I."/>
            <person name="Saurat O."/>
            <person name="Scarpelli C."/>
            <person name="Schiex T."/>
            <person name="Segurens B."/>
            <person name="Severin A.J."/>
            <person name="Sherrier D.J."/>
            <person name="Shi R."/>
            <person name="Sims S."/>
            <person name="Singer S.R."/>
            <person name="Sinharoy S."/>
            <person name="Sterck L."/>
            <person name="Viollet A."/>
            <person name="Wang B.B."/>
            <person name="Wang K."/>
            <person name="Wang M."/>
            <person name="Wang X."/>
            <person name="Warfsmann J."/>
            <person name="Weissenbach J."/>
            <person name="White D.D."/>
            <person name="White J.D."/>
            <person name="Wiley G.B."/>
            <person name="Wincker P."/>
            <person name="Xing Y."/>
            <person name="Yang L."/>
            <person name="Yao Z."/>
            <person name="Ying F."/>
            <person name="Zhai J."/>
            <person name="Zhou L."/>
            <person name="Zuber A."/>
            <person name="Denarie J."/>
            <person name="Dixon R.A."/>
            <person name="May G.D."/>
            <person name="Schwartz D.C."/>
            <person name="Rogers J."/>
            <person name="Quetier F."/>
            <person name="Town C.D."/>
            <person name="Roe B.A."/>
        </authorList>
    </citation>
    <scope>NUCLEOTIDE SEQUENCE [LARGE SCALE GENOMIC DNA]</scope>
    <source>
        <strain evidence="6">A17</strain>
        <strain evidence="7 8">cv. Jemalong A17</strain>
    </source>
</reference>
<comment type="subcellular location">
    <subcellularLocation>
        <location evidence="1">Nucleus</location>
    </subcellularLocation>
</comment>